<dbReference type="EMBL" id="JBHUOZ010000001">
    <property type="protein sequence ID" value="MFD2919517.1"/>
    <property type="molecule type" value="Genomic_DNA"/>
</dbReference>
<name>A0ABW6A5Y5_9BACT</name>
<dbReference type="Gene3D" id="1.20.1440.60">
    <property type="entry name" value="23S rRNA-intervening sequence"/>
    <property type="match status" value="1"/>
</dbReference>
<protein>
    <submittedName>
        <fullName evidence="1">Four helix bundle protein</fullName>
    </submittedName>
</protein>
<dbReference type="InterPro" id="IPR012657">
    <property type="entry name" value="23S_rRNA-intervening_sequence"/>
</dbReference>
<dbReference type="InterPro" id="IPR036583">
    <property type="entry name" value="23S_rRNA_IVS_sf"/>
</dbReference>
<sequence>MGMHHYKELKIWQRSMDLVVSIYKLSAILPKNEQFGLLSQMQRCAVSVPSNIAEGAGRGSNKQFRYFLAIAMGSINELQTQVEIAFRLNYLETSNKDDLTDEMLQIYKMVLTFYKSLGNDE</sequence>
<organism evidence="1 2">
    <name type="scientific">Terrimonas rubra</name>
    <dbReference type="NCBI Taxonomy" id="1035890"/>
    <lineage>
        <taxon>Bacteria</taxon>
        <taxon>Pseudomonadati</taxon>
        <taxon>Bacteroidota</taxon>
        <taxon>Chitinophagia</taxon>
        <taxon>Chitinophagales</taxon>
        <taxon>Chitinophagaceae</taxon>
        <taxon>Terrimonas</taxon>
    </lineage>
</organism>
<keyword evidence="2" id="KW-1185">Reference proteome</keyword>
<dbReference type="NCBIfam" id="TIGR02436">
    <property type="entry name" value="four helix bundle protein"/>
    <property type="match status" value="1"/>
</dbReference>
<evidence type="ECO:0000313" key="2">
    <source>
        <dbReference type="Proteomes" id="UP001597511"/>
    </source>
</evidence>
<evidence type="ECO:0000313" key="1">
    <source>
        <dbReference type="EMBL" id="MFD2919517.1"/>
    </source>
</evidence>
<dbReference type="PANTHER" id="PTHR38471">
    <property type="entry name" value="FOUR HELIX BUNDLE PROTEIN"/>
    <property type="match status" value="1"/>
</dbReference>
<dbReference type="PANTHER" id="PTHR38471:SF2">
    <property type="entry name" value="FOUR HELIX BUNDLE PROTEIN"/>
    <property type="match status" value="1"/>
</dbReference>
<dbReference type="Proteomes" id="UP001597511">
    <property type="component" value="Unassembled WGS sequence"/>
</dbReference>
<dbReference type="RefSeq" id="WP_386096781.1">
    <property type="nucleotide sequence ID" value="NZ_JBHUOZ010000001.1"/>
</dbReference>
<reference evidence="2" key="1">
    <citation type="journal article" date="2019" name="Int. J. Syst. Evol. Microbiol.">
        <title>The Global Catalogue of Microorganisms (GCM) 10K type strain sequencing project: providing services to taxonomists for standard genome sequencing and annotation.</title>
        <authorList>
            <consortium name="The Broad Institute Genomics Platform"/>
            <consortium name="The Broad Institute Genome Sequencing Center for Infectious Disease"/>
            <person name="Wu L."/>
            <person name="Ma J."/>
        </authorList>
    </citation>
    <scope>NUCLEOTIDE SEQUENCE [LARGE SCALE GENOMIC DNA]</scope>
    <source>
        <strain evidence="2">KCTC 23299</strain>
    </source>
</reference>
<dbReference type="SUPFAM" id="SSF158446">
    <property type="entry name" value="IVS-encoded protein-like"/>
    <property type="match status" value="1"/>
</dbReference>
<dbReference type="Pfam" id="PF05635">
    <property type="entry name" value="23S_rRNA_IVP"/>
    <property type="match status" value="1"/>
</dbReference>
<accession>A0ABW6A5Y5</accession>
<dbReference type="CDD" id="cd16377">
    <property type="entry name" value="23S_rRNA_IVP_like"/>
    <property type="match status" value="1"/>
</dbReference>
<comment type="caution">
    <text evidence="1">The sequence shown here is derived from an EMBL/GenBank/DDBJ whole genome shotgun (WGS) entry which is preliminary data.</text>
</comment>
<proteinExistence type="predicted"/>
<gene>
    <name evidence="1" type="ORF">ACFS6H_07365</name>
</gene>